<dbReference type="Proteomes" id="UP000531950">
    <property type="component" value="Unassembled WGS sequence"/>
</dbReference>
<protein>
    <submittedName>
        <fullName evidence="2">Uncharacterized protein</fullName>
    </submittedName>
</protein>
<proteinExistence type="predicted"/>
<comment type="caution">
    <text evidence="2">The sequence shown here is derived from an EMBL/GenBank/DDBJ whole genome shotgun (WGS) entry which is preliminary data.</text>
</comment>
<sequence>MSTPFKQFTSPAEQAPKDYNKLGLEDQLPQFETDWNNDLTGWTQSAIIGNPWSGLNDAPRSGYYNPLVEGYGPTTPPAITWAPFPNRLWTFFYNNGTAVIPQLGGKAMTLQQVMELTDNGQITLNNTPYTLYDPNKQGTLLQLPVTRCPSIDWQGKYKDFSPSGPRGWLDEYCEWSIVRDPGTKNMRKITFTCENPAYFLAMWRIDPNAVLGLYRDYIDPQVQLEDLYLRYTADCPTGNKGDPVMDPTTGQPAYDTVNKWNAGTACVPGQYGGAMHLTSGPNTLSAEVYLAAAATILRPLSSSQNSQALICCAQYGQNYRNSDPHIGFSANSVAVNNRLSLTNPIGLYLQQPTDFSAWKGPQGQDVSQYWKITRGAAKSAANGSDQILQAVFEVPVSAGFSINDITISGQSIDYVWVIAQQLLVGLSVTTTPISPTPDSCPCVTDRVNGVQPWPVQLLPLDLFYGQSPTDLPAWLAPGTSGQFALVVQGADLKTTAETARVQFSNPGVTAVVTKFLPDASAIPGQTNSGGTQGYLLTITVSPTAAPGLVTVRALNPGEADNPSAAEHPWESGLALVPGA</sequence>
<feature type="region of interest" description="Disordered" evidence="1">
    <location>
        <begin position="1"/>
        <end position="20"/>
    </location>
</feature>
<dbReference type="Proteomes" id="UP000537188">
    <property type="component" value="Unassembled WGS sequence"/>
</dbReference>
<evidence type="ECO:0000313" key="4">
    <source>
        <dbReference type="Proteomes" id="UP000531950"/>
    </source>
</evidence>
<gene>
    <name evidence="2" type="ORF">HX822_26030</name>
    <name evidence="3" type="ORF">HX828_24585</name>
</gene>
<organism evidence="2 4">
    <name type="scientific">Pseudomonas yamanorum</name>
    <dbReference type="NCBI Taxonomy" id="515393"/>
    <lineage>
        <taxon>Bacteria</taxon>
        <taxon>Pseudomonadati</taxon>
        <taxon>Pseudomonadota</taxon>
        <taxon>Gammaproteobacteria</taxon>
        <taxon>Pseudomonadales</taxon>
        <taxon>Pseudomonadaceae</taxon>
        <taxon>Pseudomonas</taxon>
    </lineage>
</organism>
<name>A0A7Y8JS39_9PSED</name>
<dbReference type="RefSeq" id="WP_177079436.1">
    <property type="nucleotide sequence ID" value="NZ_JACARF010000040.1"/>
</dbReference>
<reference evidence="4 5" key="1">
    <citation type="submission" date="2020-04" db="EMBL/GenBank/DDBJ databases">
        <title>Molecular characterization of pseudomonads from Agaricus bisporus reveal novel blotch 2 pathogens in Western Europe.</title>
        <authorList>
            <person name="Taparia T."/>
            <person name="Krijger M."/>
            <person name="Haynes E."/>
            <person name="Elpinstone J.G."/>
            <person name="Noble R."/>
            <person name="Van Der Wolf J."/>
        </authorList>
    </citation>
    <scope>NUCLEOTIDE SEQUENCE [LARGE SCALE GENOMIC DNA]</scope>
    <source>
        <strain evidence="3 5">IPO3781</strain>
        <strain evidence="2 4">IPO3782</strain>
    </source>
</reference>
<dbReference type="EMBL" id="JACARF010000040">
    <property type="protein sequence ID" value="NWE78741.1"/>
    <property type="molecule type" value="Genomic_DNA"/>
</dbReference>
<accession>A0A7Y8JS39</accession>
<evidence type="ECO:0000256" key="1">
    <source>
        <dbReference type="SAM" id="MobiDB-lite"/>
    </source>
</evidence>
<evidence type="ECO:0000313" key="3">
    <source>
        <dbReference type="EMBL" id="NWE78741.1"/>
    </source>
</evidence>
<feature type="compositionally biased region" description="Polar residues" evidence="1">
    <location>
        <begin position="1"/>
        <end position="12"/>
    </location>
</feature>
<evidence type="ECO:0000313" key="2">
    <source>
        <dbReference type="EMBL" id="NWE16414.1"/>
    </source>
</evidence>
<dbReference type="AlphaFoldDB" id="A0A7Y8JS39"/>
<dbReference type="EMBL" id="JACARG010000051">
    <property type="protein sequence ID" value="NWE16414.1"/>
    <property type="molecule type" value="Genomic_DNA"/>
</dbReference>
<evidence type="ECO:0000313" key="5">
    <source>
        <dbReference type="Proteomes" id="UP000537188"/>
    </source>
</evidence>